<dbReference type="AlphaFoldDB" id="A0A9P6AQ82"/>
<sequence length="106" mass="11885">MDVVNMRARVHMQTILTLEHLWAVRCPENKYDMLRSVKRIWVEGFYSSLYPVIHRIGNASESLVLSCPESKRAIPLIQAGSKNASSSSGPSSLQQIRCAILSLQTL</sequence>
<keyword evidence="2" id="KW-1185">Reference proteome</keyword>
<dbReference type="Proteomes" id="UP000886523">
    <property type="component" value="Unassembled WGS sequence"/>
</dbReference>
<gene>
    <name evidence="1" type="ORF">BS47DRAFT_108760</name>
</gene>
<reference evidence="1" key="1">
    <citation type="journal article" date="2020" name="Nat. Commun.">
        <title>Large-scale genome sequencing of mycorrhizal fungi provides insights into the early evolution of symbiotic traits.</title>
        <authorList>
            <person name="Miyauchi S."/>
            <person name="Kiss E."/>
            <person name="Kuo A."/>
            <person name="Drula E."/>
            <person name="Kohler A."/>
            <person name="Sanchez-Garcia M."/>
            <person name="Morin E."/>
            <person name="Andreopoulos B."/>
            <person name="Barry K.W."/>
            <person name="Bonito G."/>
            <person name="Buee M."/>
            <person name="Carver A."/>
            <person name="Chen C."/>
            <person name="Cichocki N."/>
            <person name="Clum A."/>
            <person name="Culley D."/>
            <person name="Crous P.W."/>
            <person name="Fauchery L."/>
            <person name="Girlanda M."/>
            <person name="Hayes R.D."/>
            <person name="Keri Z."/>
            <person name="LaButti K."/>
            <person name="Lipzen A."/>
            <person name="Lombard V."/>
            <person name="Magnuson J."/>
            <person name="Maillard F."/>
            <person name="Murat C."/>
            <person name="Nolan M."/>
            <person name="Ohm R.A."/>
            <person name="Pangilinan J."/>
            <person name="Pereira M.F."/>
            <person name="Perotto S."/>
            <person name="Peter M."/>
            <person name="Pfister S."/>
            <person name="Riley R."/>
            <person name="Sitrit Y."/>
            <person name="Stielow J.B."/>
            <person name="Szollosi G."/>
            <person name="Zifcakova L."/>
            <person name="Stursova M."/>
            <person name="Spatafora J.W."/>
            <person name="Tedersoo L."/>
            <person name="Vaario L.M."/>
            <person name="Yamada A."/>
            <person name="Yan M."/>
            <person name="Wang P."/>
            <person name="Xu J."/>
            <person name="Bruns T."/>
            <person name="Baldrian P."/>
            <person name="Vilgalys R."/>
            <person name="Dunand C."/>
            <person name="Henrissat B."/>
            <person name="Grigoriev I.V."/>
            <person name="Hibbett D."/>
            <person name="Nagy L.G."/>
            <person name="Martin F.M."/>
        </authorList>
    </citation>
    <scope>NUCLEOTIDE SEQUENCE</scope>
    <source>
        <strain evidence="1">UP504</strain>
    </source>
</reference>
<organism evidence="1 2">
    <name type="scientific">Hydnum rufescens UP504</name>
    <dbReference type="NCBI Taxonomy" id="1448309"/>
    <lineage>
        <taxon>Eukaryota</taxon>
        <taxon>Fungi</taxon>
        <taxon>Dikarya</taxon>
        <taxon>Basidiomycota</taxon>
        <taxon>Agaricomycotina</taxon>
        <taxon>Agaricomycetes</taxon>
        <taxon>Cantharellales</taxon>
        <taxon>Hydnaceae</taxon>
        <taxon>Hydnum</taxon>
    </lineage>
</organism>
<evidence type="ECO:0000313" key="1">
    <source>
        <dbReference type="EMBL" id="KAF9509960.1"/>
    </source>
</evidence>
<name>A0A9P6AQ82_9AGAM</name>
<protein>
    <submittedName>
        <fullName evidence="1">Uncharacterized protein</fullName>
    </submittedName>
</protein>
<proteinExistence type="predicted"/>
<dbReference type="EMBL" id="MU129025">
    <property type="protein sequence ID" value="KAF9509960.1"/>
    <property type="molecule type" value="Genomic_DNA"/>
</dbReference>
<comment type="caution">
    <text evidence="1">The sequence shown here is derived from an EMBL/GenBank/DDBJ whole genome shotgun (WGS) entry which is preliminary data.</text>
</comment>
<evidence type="ECO:0000313" key="2">
    <source>
        <dbReference type="Proteomes" id="UP000886523"/>
    </source>
</evidence>
<accession>A0A9P6AQ82</accession>